<evidence type="ECO:0000256" key="37">
    <source>
        <dbReference type="ARBA" id="ARBA00043138"/>
    </source>
</evidence>
<dbReference type="FunFam" id="3.90.260.10:FF:000001">
    <property type="entry name" value="Protein-glutamine gamma-glutamyltransferase 2"/>
    <property type="match status" value="1"/>
</dbReference>
<dbReference type="FunFam" id="2.60.40.10:FF:000090">
    <property type="entry name" value="Protein-glutamine gamma-glutamyltransferase 2"/>
    <property type="match status" value="1"/>
</dbReference>
<evidence type="ECO:0000256" key="40">
    <source>
        <dbReference type="ARBA" id="ARBA00048230"/>
    </source>
</evidence>
<feature type="active site" evidence="42">
    <location>
        <position position="293"/>
    </location>
</feature>
<evidence type="ECO:0000256" key="16">
    <source>
        <dbReference type="ARBA" id="ARBA00022723"/>
    </source>
</evidence>
<keyword evidence="9" id="KW-0158">Chromosome</keyword>
<dbReference type="EC" id="2.3.2.13" evidence="25"/>
<comment type="subcellular location">
    <subcellularLocation>
        <location evidence="4">Cell membrane</location>
    </subcellularLocation>
    <subcellularLocation>
        <location evidence="5">Chromosome</location>
    </subcellularLocation>
    <subcellularLocation>
        <location evidence="7">Cytoplasm</location>
        <location evidence="7">Cytosol</location>
    </subcellularLocation>
    <subcellularLocation>
        <location evidence="3">Mitochondrion</location>
    </subcellularLocation>
    <subcellularLocation>
        <location evidence="2">Nucleus</location>
    </subcellularLocation>
    <subcellularLocation>
        <location evidence="6">Secreted</location>
        <location evidence="6">Extracellular space</location>
        <location evidence="6">Extracellular matrix</location>
    </subcellularLocation>
</comment>
<evidence type="ECO:0000256" key="35">
    <source>
        <dbReference type="ARBA" id="ARBA00042912"/>
    </source>
</evidence>
<keyword evidence="45" id="KW-1185">Reference proteome</keyword>
<dbReference type="GO" id="GO:0005634">
    <property type="term" value="C:nucleus"/>
    <property type="evidence" value="ECO:0007669"/>
    <property type="project" value="UniProtKB-SubCell"/>
</dbReference>
<dbReference type="AlphaFoldDB" id="A0A3Q2C8N3"/>
<evidence type="ECO:0000313" key="44">
    <source>
        <dbReference type="Ensembl" id="ENSCVAP00000001052.1"/>
    </source>
</evidence>
<dbReference type="Gene3D" id="3.90.260.10">
    <property type="entry name" value="Transglutaminase-like"/>
    <property type="match status" value="1"/>
</dbReference>
<dbReference type="PROSITE" id="PS00547">
    <property type="entry name" value="TRANSGLUTAMINASES"/>
    <property type="match status" value="1"/>
</dbReference>
<keyword evidence="12" id="KW-0964">Secreted</keyword>
<evidence type="ECO:0000256" key="19">
    <source>
        <dbReference type="ARBA" id="ARBA00022837"/>
    </source>
</evidence>
<evidence type="ECO:0000256" key="4">
    <source>
        <dbReference type="ARBA" id="ARBA00004236"/>
    </source>
</evidence>
<evidence type="ECO:0000256" key="39">
    <source>
        <dbReference type="ARBA" id="ARBA00047876"/>
    </source>
</evidence>
<dbReference type="InterPro" id="IPR036238">
    <property type="entry name" value="Transglutaminase_C_sf"/>
</dbReference>
<comment type="catalytic activity">
    <reaction evidence="41">
        <text>L-glutaminyl-[protein] + dopamine = 5-dopaminyl-L-glutamyl-[protein] + NH4(+)</text>
        <dbReference type="Rhea" id="RHEA:66556"/>
        <dbReference type="Rhea" id="RHEA-COMP:10207"/>
        <dbReference type="Rhea" id="RHEA-COMP:17053"/>
        <dbReference type="ChEBI" id="CHEBI:28938"/>
        <dbReference type="ChEBI" id="CHEBI:30011"/>
        <dbReference type="ChEBI" id="CHEBI:59905"/>
        <dbReference type="ChEBI" id="CHEBI:167175"/>
    </reaction>
    <physiologicalReaction direction="left-to-right" evidence="41">
        <dbReference type="Rhea" id="RHEA:66557"/>
    </physiologicalReaction>
</comment>
<dbReference type="InterPro" id="IPR038765">
    <property type="entry name" value="Papain-like_cys_pep_sf"/>
</dbReference>
<evidence type="ECO:0000256" key="14">
    <source>
        <dbReference type="ARBA" id="ARBA00022670"/>
    </source>
</evidence>
<evidence type="ECO:0000256" key="29">
    <source>
        <dbReference type="ARBA" id="ARBA00040561"/>
    </source>
</evidence>
<evidence type="ECO:0000256" key="24">
    <source>
        <dbReference type="ARBA" id="ARBA00023315"/>
    </source>
</evidence>
<dbReference type="Pfam" id="PF01841">
    <property type="entry name" value="Transglut_core"/>
    <property type="match status" value="1"/>
</dbReference>
<dbReference type="GO" id="GO:0008233">
    <property type="term" value="F:peptidase activity"/>
    <property type="evidence" value="ECO:0007669"/>
    <property type="project" value="UniProtKB-KW"/>
</dbReference>
<keyword evidence="22" id="KW-0472">Membrane</keyword>
<evidence type="ECO:0000256" key="25">
    <source>
        <dbReference type="ARBA" id="ARBA00024222"/>
    </source>
</evidence>
<evidence type="ECO:0000256" key="41">
    <source>
        <dbReference type="ARBA" id="ARBA00048365"/>
    </source>
</evidence>
<feature type="active site" evidence="42">
    <location>
        <position position="350"/>
    </location>
</feature>
<keyword evidence="17" id="KW-0547">Nucleotide-binding</keyword>
<dbReference type="Gene3D" id="2.60.40.10">
    <property type="entry name" value="Immunoglobulins"/>
    <property type="match status" value="3"/>
</dbReference>
<organism evidence="44 45">
    <name type="scientific">Cyprinodon variegatus</name>
    <name type="common">Sheepshead minnow</name>
    <dbReference type="NCBI Taxonomy" id="28743"/>
    <lineage>
        <taxon>Eukaryota</taxon>
        <taxon>Metazoa</taxon>
        <taxon>Chordata</taxon>
        <taxon>Craniata</taxon>
        <taxon>Vertebrata</taxon>
        <taxon>Euteleostomi</taxon>
        <taxon>Actinopterygii</taxon>
        <taxon>Neopterygii</taxon>
        <taxon>Teleostei</taxon>
        <taxon>Neoteleostei</taxon>
        <taxon>Acanthomorphata</taxon>
        <taxon>Ovalentaria</taxon>
        <taxon>Atherinomorphae</taxon>
        <taxon>Cyprinodontiformes</taxon>
        <taxon>Cyprinodontidae</taxon>
        <taxon>Cyprinodon</taxon>
    </lineage>
</organism>
<dbReference type="InterPro" id="IPR002931">
    <property type="entry name" value="Transglutaminase-like"/>
</dbReference>
<keyword evidence="19" id="KW-0106">Calcium</keyword>
<evidence type="ECO:0000256" key="1">
    <source>
        <dbReference type="ARBA" id="ARBA00001913"/>
    </source>
</evidence>
<reference evidence="44" key="1">
    <citation type="submission" date="2025-08" db="UniProtKB">
        <authorList>
            <consortium name="Ensembl"/>
        </authorList>
    </citation>
    <scope>IDENTIFICATION</scope>
</reference>
<evidence type="ECO:0000256" key="11">
    <source>
        <dbReference type="ARBA" id="ARBA00022490"/>
    </source>
</evidence>
<evidence type="ECO:0000256" key="22">
    <source>
        <dbReference type="ARBA" id="ARBA00023136"/>
    </source>
</evidence>
<keyword evidence="15" id="KW-0808">Transferase</keyword>
<keyword evidence="18" id="KW-0378">Hydrolase</keyword>
<dbReference type="InterPro" id="IPR023608">
    <property type="entry name" value="Transglutaminase_animal"/>
</dbReference>
<evidence type="ECO:0000256" key="23">
    <source>
        <dbReference type="ARBA" id="ARBA00023242"/>
    </source>
</evidence>
<dbReference type="GO" id="GO:0050568">
    <property type="term" value="F:protein-glutamine glutaminase activity"/>
    <property type="evidence" value="ECO:0007669"/>
    <property type="project" value="UniProtKB-EC"/>
</dbReference>
<evidence type="ECO:0000256" key="33">
    <source>
        <dbReference type="ARBA" id="ARBA00042105"/>
    </source>
</evidence>
<dbReference type="SUPFAM" id="SSF54001">
    <property type="entry name" value="Cysteine proteinases"/>
    <property type="match status" value="1"/>
</dbReference>
<evidence type="ECO:0000256" key="17">
    <source>
        <dbReference type="ARBA" id="ARBA00022741"/>
    </source>
</evidence>
<evidence type="ECO:0000256" key="3">
    <source>
        <dbReference type="ARBA" id="ARBA00004173"/>
    </source>
</evidence>
<dbReference type="GO" id="GO:0005886">
    <property type="term" value="C:plasma membrane"/>
    <property type="evidence" value="ECO:0007669"/>
    <property type="project" value="UniProtKB-SubCell"/>
</dbReference>
<evidence type="ECO:0000256" key="34">
    <source>
        <dbReference type="ARBA" id="ARBA00042239"/>
    </source>
</evidence>
<dbReference type="GO" id="GO:0007399">
    <property type="term" value="P:nervous system development"/>
    <property type="evidence" value="ECO:0007669"/>
    <property type="project" value="UniProtKB-ARBA"/>
</dbReference>
<comment type="cofactor">
    <cofactor evidence="1">
        <name>Ca(2+)</name>
        <dbReference type="ChEBI" id="CHEBI:29108"/>
    </cofactor>
</comment>
<comment type="catalytic activity">
    <reaction evidence="26">
        <text>L-glutaminyl-[protein] + serotonin = 5-serotonyl-L-glutamyl-[protein] + NH4(+)</text>
        <dbReference type="Rhea" id="RHEA:66552"/>
        <dbReference type="Rhea" id="RHEA-COMP:10207"/>
        <dbReference type="Rhea" id="RHEA-COMP:17052"/>
        <dbReference type="ChEBI" id="CHEBI:28938"/>
        <dbReference type="ChEBI" id="CHEBI:30011"/>
        <dbReference type="ChEBI" id="CHEBI:167174"/>
        <dbReference type="ChEBI" id="CHEBI:350546"/>
    </reaction>
    <physiologicalReaction direction="left-to-right" evidence="26">
        <dbReference type="Rhea" id="RHEA:66553"/>
    </physiologicalReaction>
</comment>
<dbReference type="SUPFAM" id="SSF49309">
    <property type="entry name" value="Transglutaminase, two C-terminal domains"/>
    <property type="match status" value="2"/>
</dbReference>
<dbReference type="GeneTree" id="ENSGT01050000244866"/>
<comment type="catalytic activity">
    <reaction evidence="39">
        <text>L-glutaminyl-[protein] + histamine = 5-histaminyl-L-glutamyl-[protein] + NH4(+)</text>
        <dbReference type="Rhea" id="RHEA:66564"/>
        <dbReference type="Rhea" id="RHEA-COMP:10207"/>
        <dbReference type="Rhea" id="RHEA-COMP:17056"/>
        <dbReference type="ChEBI" id="CHEBI:28938"/>
        <dbReference type="ChEBI" id="CHEBI:30011"/>
        <dbReference type="ChEBI" id="CHEBI:58432"/>
        <dbReference type="ChEBI" id="CHEBI:167179"/>
    </reaction>
    <physiologicalReaction direction="left-to-right" evidence="39">
        <dbReference type="Rhea" id="RHEA:66565"/>
    </physiologicalReaction>
</comment>
<evidence type="ECO:0000256" key="6">
    <source>
        <dbReference type="ARBA" id="ARBA00004498"/>
    </source>
</evidence>
<keyword evidence="11" id="KW-0963">Cytoplasm</keyword>
<dbReference type="GO" id="GO:0005739">
    <property type="term" value="C:mitochondrion"/>
    <property type="evidence" value="ECO:0007669"/>
    <property type="project" value="UniProtKB-SubCell"/>
</dbReference>
<evidence type="ECO:0000256" key="32">
    <source>
        <dbReference type="ARBA" id="ARBA00042099"/>
    </source>
</evidence>
<evidence type="ECO:0000256" key="18">
    <source>
        <dbReference type="ARBA" id="ARBA00022801"/>
    </source>
</evidence>
<dbReference type="PANTHER" id="PTHR11590:SF6">
    <property type="entry name" value="PROTEIN-GLUTAMINE GAMMA-GLUTAMYLTRANSFERASE 2"/>
    <property type="match status" value="1"/>
</dbReference>
<keyword evidence="23" id="KW-0539">Nucleus</keyword>
<dbReference type="SUPFAM" id="SSF81296">
    <property type="entry name" value="E set domains"/>
    <property type="match status" value="1"/>
</dbReference>
<dbReference type="InterPro" id="IPR013783">
    <property type="entry name" value="Ig-like_fold"/>
</dbReference>
<dbReference type="GO" id="GO:0005525">
    <property type="term" value="F:GTP binding"/>
    <property type="evidence" value="ECO:0007669"/>
    <property type="project" value="UniProtKB-KW"/>
</dbReference>
<comment type="catalytic activity">
    <reaction evidence="27">
        <text>L-glutaminyl-[protein] + L-lysyl-[protein] = [protein]-L-lysyl-N(6)-5-L-glutamyl-[protein] + NH4(+)</text>
        <dbReference type="Rhea" id="RHEA:54816"/>
        <dbReference type="Rhea" id="RHEA-COMP:9752"/>
        <dbReference type="Rhea" id="RHEA-COMP:10207"/>
        <dbReference type="Rhea" id="RHEA-COMP:14005"/>
        <dbReference type="ChEBI" id="CHEBI:28938"/>
        <dbReference type="ChEBI" id="CHEBI:29969"/>
        <dbReference type="ChEBI" id="CHEBI:30011"/>
        <dbReference type="ChEBI" id="CHEBI:138370"/>
        <dbReference type="EC" id="2.3.2.13"/>
    </reaction>
    <physiologicalReaction direction="left-to-right" evidence="27">
        <dbReference type="Rhea" id="RHEA:54817"/>
    </physiologicalReaction>
</comment>
<evidence type="ECO:0000313" key="45">
    <source>
        <dbReference type="Proteomes" id="UP000265020"/>
    </source>
</evidence>
<feature type="active site" evidence="42">
    <location>
        <position position="373"/>
    </location>
</feature>
<evidence type="ECO:0000256" key="27">
    <source>
        <dbReference type="ARBA" id="ARBA00036876"/>
    </source>
</evidence>
<evidence type="ECO:0000256" key="2">
    <source>
        <dbReference type="ARBA" id="ARBA00004123"/>
    </source>
</evidence>
<evidence type="ECO:0000256" key="13">
    <source>
        <dbReference type="ARBA" id="ARBA00022530"/>
    </source>
</evidence>
<dbReference type="InterPro" id="IPR050779">
    <property type="entry name" value="Transglutaminase"/>
</dbReference>
<feature type="domain" description="Transglutaminase-like" evidence="43">
    <location>
        <begin position="285"/>
        <end position="376"/>
    </location>
</feature>
<evidence type="ECO:0000256" key="9">
    <source>
        <dbReference type="ARBA" id="ARBA00022454"/>
    </source>
</evidence>
<protein>
    <recommendedName>
        <fullName evidence="29">Protein-glutamine gamma-glutamyltransferase 2</fullName>
        <ecNumber evidence="25">2.3.2.13</ecNumber>
        <ecNumber evidence="28">3.5.1.44</ecNumber>
    </recommendedName>
    <alternativeName>
        <fullName evidence="32">Isopeptidase TGM2</fullName>
    </alternativeName>
    <alternativeName>
        <fullName evidence="34">Protein-glutamine deamidase TGM2</fullName>
    </alternativeName>
    <alternativeName>
        <fullName evidence="33">Protein-glutamine dopaminyltransferase TGM2</fullName>
    </alternativeName>
    <alternativeName>
        <fullName evidence="36">Protein-glutamine histaminyltransferase TGM2</fullName>
    </alternativeName>
    <alternativeName>
        <fullName evidence="37">Protein-glutamine noradrenalinyltransferase TGM2</fullName>
    </alternativeName>
    <alternativeName>
        <fullName evidence="35">Protein-glutamine serotonyltransferase TGM2</fullName>
    </alternativeName>
    <alternativeName>
        <fullName evidence="31">Tissue transglutaminase</fullName>
    </alternativeName>
    <alternativeName>
        <fullName evidence="30">Transglutaminase-2</fullName>
    </alternativeName>
</protein>
<evidence type="ECO:0000256" key="26">
    <source>
        <dbReference type="ARBA" id="ARBA00036377"/>
    </source>
</evidence>
<dbReference type="Ensembl" id="ENSCVAT00000014058.1">
    <property type="protein sequence ID" value="ENSCVAP00000001052.1"/>
    <property type="gene ID" value="ENSCVAG00000002098.1"/>
</dbReference>
<keyword evidence="16" id="KW-0479">Metal-binding</keyword>
<evidence type="ECO:0000256" key="8">
    <source>
        <dbReference type="ARBA" id="ARBA00005968"/>
    </source>
</evidence>
<proteinExistence type="inferred from homology"/>
<dbReference type="GO" id="GO:0005829">
    <property type="term" value="C:cytosol"/>
    <property type="evidence" value="ECO:0007669"/>
    <property type="project" value="UniProtKB-SubCell"/>
</dbReference>
<dbReference type="Pfam" id="PF00927">
    <property type="entry name" value="Transglut_C"/>
    <property type="match status" value="2"/>
</dbReference>
<dbReference type="GO" id="GO:0046872">
    <property type="term" value="F:metal ion binding"/>
    <property type="evidence" value="ECO:0007669"/>
    <property type="project" value="UniProtKB-KW"/>
</dbReference>
<dbReference type="InterPro" id="IPR014756">
    <property type="entry name" value="Ig_E-set"/>
</dbReference>
<dbReference type="PIRSF" id="PIRSF000459">
    <property type="entry name" value="TGM_EBP42"/>
    <property type="match status" value="1"/>
</dbReference>
<dbReference type="InterPro" id="IPR036985">
    <property type="entry name" value="Transglutaminase-like_sf"/>
</dbReference>
<keyword evidence="13" id="KW-0272">Extracellular matrix</keyword>
<evidence type="ECO:0000256" key="7">
    <source>
        <dbReference type="ARBA" id="ARBA00004514"/>
    </source>
</evidence>
<keyword evidence="20" id="KW-0496">Mitochondrion</keyword>
<dbReference type="GO" id="GO:0005694">
    <property type="term" value="C:chromosome"/>
    <property type="evidence" value="ECO:0007669"/>
    <property type="project" value="UniProtKB-SubCell"/>
</dbReference>
<dbReference type="GO" id="GO:0006508">
    <property type="term" value="P:proteolysis"/>
    <property type="evidence" value="ECO:0007669"/>
    <property type="project" value="UniProtKB-KW"/>
</dbReference>
<dbReference type="InterPro" id="IPR008958">
    <property type="entry name" value="Transglutaminase_C"/>
</dbReference>
<evidence type="ECO:0000256" key="10">
    <source>
        <dbReference type="ARBA" id="ARBA00022475"/>
    </source>
</evidence>
<evidence type="ECO:0000256" key="12">
    <source>
        <dbReference type="ARBA" id="ARBA00022525"/>
    </source>
</evidence>
<dbReference type="SMART" id="SM00460">
    <property type="entry name" value="TGc"/>
    <property type="match status" value="1"/>
</dbReference>
<dbReference type="Proteomes" id="UP000265020">
    <property type="component" value="Unassembled WGS sequence"/>
</dbReference>
<sequence>MKPTLFTVFVHAHLYIFFIFKNNFFFLVEKVLDIQRCDLNIKSNSSSHHTELYGEERLIVRRGQPFSIVLHLSPSKLDGCIYVSAGPLPRRESDTKVTFSLQESTVDTEWSASASKDASGGTITVSISSSPKAPIGEYTLTLDQLGQKTSLGKFTLLFNAWCPQDAVYMQSEEKRKEYVLAQHGLVYRGNFKRIKEKPWNFGQFEPGILDICLKILDDSPKFVPDADKDISSRNNPVYVTRVLSAMINSNDDRGVLVGEWADFSGGNHPSLWMGSGEILRQWAESGPVRYGQCWVFAAVACTVSRALGIPCRVVTNFGSAHDTDANLVIERLYDENGDRISGDDSIWNFHVWVDSWMTRPDLGTEFDGWQTSDPTPQETSEGVFCCGPASLHAVKEGEVAMKYDTPFIFAEVRFLDLVRLSNGKFVKFSESTKSVGNFISTKAERHDITHQYKYPEGSKEERQVYEKAQKRNKLLQTGEKPGLHLKIKLAKNMIVGSNFEVYAVLTNNFLDARTCNLLFFARAISYNGKLGDSCGFSSENLEVPSGEERRLSLKLEYNRYGTAIDPDMMIQVSAITIDKQTIDFHKAEKIIVLDEPDVGIKLLGEARVNQPVTAQLTLLNSLPEPLLNCSFAIEGIGLTDDASGHTLLDATQEVGTVGAKQEAKASIDFKPTITGSSVLLVNFDSDKLKNIKSFIDVVVKE</sequence>
<accession>A0A3Q2C8N3</accession>
<keyword evidence="10" id="KW-1003">Cell membrane</keyword>
<evidence type="ECO:0000256" key="42">
    <source>
        <dbReference type="PIRSR" id="PIRSR000459-1"/>
    </source>
</evidence>
<evidence type="ECO:0000256" key="21">
    <source>
        <dbReference type="ARBA" id="ARBA00023134"/>
    </source>
</evidence>
<comment type="catalytic activity">
    <reaction evidence="38">
        <text>L-glutaminyl-[protein] + H2O = L-glutamyl-[protein] + NH4(+)</text>
        <dbReference type="Rhea" id="RHEA:16441"/>
        <dbReference type="Rhea" id="RHEA-COMP:10207"/>
        <dbReference type="Rhea" id="RHEA-COMP:10208"/>
        <dbReference type="ChEBI" id="CHEBI:15377"/>
        <dbReference type="ChEBI" id="CHEBI:28938"/>
        <dbReference type="ChEBI" id="CHEBI:29973"/>
        <dbReference type="ChEBI" id="CHEBI:30011"/>
        <dbReference type="EC" id="3.5.1.44"/>
    </reaction>
    <physiologicalReaction direction="left-to-right" evidence="38">
        <dbReference type="Rhea" id="RHEA:16442"/>
    </physiologicalReaction>
</comment>
<keyword evidence="14" id="KW-0645">Protease</keyword>
<evidence type="ECO:0000256" key="36">
    <source>
        <dbReference type="ARBA" id="ARBA00043104"/>
    </source>
</evidence>
<dbReference type="EC" id="3.5.1.44" evidence="28"/>
<evidence type="ECO:0000259" key="43">
    <source>
        <dbReference type="SMART" id="SM00460"/>
    </source>
</evidence>
<evidence type="ECO:0000256" key="15">
    <source>
        <dbReference type="ARBA" id="ARBA00022679"/>
    </source>
</evidence>
<dbReference type="InterPro" id="IPR001102">
    <property type="entry name" value="Transglutaminase_N"/>
</dbReference>
<reference evidence="44" key="2">
    <citation type="submission" date="2025-09" db="UniProtKB">
        <authorList>
            <consortium name="Ensembl"/>
        </authorList>
    </citation>
    <scope>IDENTIFICATION</scope>
</reference>
<keyword evidence="21" id="KW-0342">GTP-binding</keyword>
<dbReference type="InterPro" id="IPR013808">
    <property type="entry name" value="Transglutaminase_AS"/>
</dbReference>
<comment type="similarity">
    <text evidence="8">Belongs to the transglutaminase superfamily. Transglutaminase family.</text>
</comment>
<dbReference type="GO" id="GO:0003810">
    <property type="term" value="F:protein-glutamine gamma-glutamyltransferase activity"/>
    <property type="evidence" value="ECO:0007669"/>
    <property type="project" value="UniProtKB-EC"/>
</dbReference>
<evidence type="ECO:0000256" key="28">
    <source>
        <dbReference type="ARBA" id="ARBA00039019"/>
    </source>
</evidence>
<evidence type="ECO:0000256" key="31">
    <source>
        <dbReference type="ARBA" id="ARBA00041677"/>
    </source>
</evidence>
<evidence type="ECO:0000256" key="5">
    <source>
        <dbReference type="ARBA" id="ARBA00004286"/>
    </source>
</evidence>
<dbReference type="Pfam" id="PF00868">
    <property type="entry name" value="Transglut_N"/>
    <property type="match status" value="1"/>
</dbReference>
<comment type="catalytic activity">
    <reaction evidence="40">
        <text>L-glutaminyl-[protein] + (R)-noradrenaline = 5-(R)-noradrenalinyl-L-glutamyl-[protein] + NH4(+)</text>
        <dbReference type="Rhea" id="RHEA:66560"/>
        <dbReference type="Rhea" id="RHEA-COMP:10207"/>
        <dbReference type="Rhea" id="RHEA-COMP:17054"/>
        <dbReference type="ChEBI" id="CHEBI:28938"/>
        <dbReference type="ChEBI" id="CHEBI:30011"/>
        <dbReference type="ChEBI" id="CHEBI:72587"/>
        <dbReference type="ChEBI" id="CHEBI:167178"/>
    </reaction>
    <physiologicalReaction direction="left-to-right" evidence="40">
        <dbReference type="Rhea" id="RHEA:66561"/>
    </physiologicalReaction>
</comment>
<name>A0A3Q2C8N3_CYPVA</name>
<keyword evidence="24" id="KW-0012">Acyltransferase</keyword>
<evidence type="ECO:0000256" key="30">
    <source>
        <dbReference type="ARBA" id="ARBA00041650"/>
    </source>
</evidence>
<evidence type="ECO:0000256" key="20">
    <source>
        <dbReference type="ARBA" id="ARBA00023128"/>
    </source>
</evidence>
<evidence type="ECO:0000256" key="38">
    <source>
        <dbReference type="ARBA" id="ARBA00047868"/>
    </source>
</evidence>
<dbReference type="PANTHER" id="PTHR11590">
    <property type="entry name" value="PROTEIN-GLUTAMINE GAMMA-GLUTAMYLTRANSFERASE"/>
    <property type="match status" value="1"/>
</dbReference>